<dbReference type="EMBL" id="CP034338">
    <property type="protein sequence ID" value="AZL70092.1"/>
    <property type="molecule type" value="Genomic_DNA"/>
</dbReference>
<organism evidence="2 3">
    <name type="scientific">Pseudomonas entomophila</name>
    <dbReference type="NCBI Taxonomy" id="312306"/>
    <lineage>
        <taxon>Bacteria</taxon>
        <taxon>Pseudomonadati</taxon>
        <taxon>Pseudomonadota</taxon>
        <taxon>Gammaproteobacteria</taxon>
        <taxon>Pseudomonadales</taxon>
        <taxon>Pseudomonadaceae</taxon>
        <taxon>Pseudomonas</taxon>
    </lineage>
</organism>
<evidence type="ECO:0000256" key="1">
    <source>
        <dbReference type="SAM" id="Phobius"/>
    </source>
</evidence>
<protein>
    <submittedName>
        <fullName evidence="2">Uncharacterized protein</fullName>
    </submittedName>
</protein>
<accession>A0A3Q8U2N2</accession>
<feature type="transmembrane region" description="Helical" evidence="1">
    <location>
        <begin position="81"/>
        <end position="100"/>
    </location>
</feature>
<keyword evidence="1" id="KW-1133">Transmembrane helix</keyword>
<evidence type="ECO:0000313" key="2">
    <source>
        <dbReference type="EMBL" id="AZL70092.1"/>
    </source>
</evidence>
<name>A0A3Q8U2N2_9PSED</name>
<evidence type="ECO:0000313" key="3">
    <source>
        <dbReference type="Proteomes" id="UP000268230"/>
    </source>
</evidence>
<dbReference type="OrthoDB" id="6934100at2"/>
<sequence length="102" mass="11644">MKDHLENNTQYTLDELVTWFSARSRICSTKLWPAALKGETVFEVGDYTYRFTHIKNDIYLLHAVESNSLINPHQAFNVKKMVAYILILGAVATIAVSLWANL</sequence>
<gene>
    <name evidence="2" type="ORF">EJA05_21250</name>
</gene>
<reference evidence="2 3" key="1">
    <citation type="submission" date="2018-12" db="EMBL/GenBank/DDBJ databases">
        <authorList>
            <person name="Li S."/>
            <person name="Yang R."/>
            <person name="Chen G."/>
            <person name="Zou L."/>
            <person name="Zhang C."/>
            <person name="Chen Y."/>
            <person name="Liu Z."/>
            <person name="Li Y."/>
            <person name="Yan Y."/>
            <person name="Huang M."/>
            <person name="Chen T."/>
        </authorList>
    </citation>
    <scope>NUCLEOTIDE SEQUENCE [LARGE SCALE GENOMIC DNA]</scope>
    <source>
        <strain evidence="2 3">1257</strain>
    </source>
</reference>
<dbReference type="AlphaFoldDB" id="A0A3Q8U2N2"/>
<dbReference type="KEGG" id="pory:EJA05_21250"/>
<dbReference type="Proteomes" id="UP000268230">
    <property type="component" value="Chromosome"/>
</dbReference>
<keyword evidence="1" id="KW-0812">Transmembrane</keyword>
<proteinExistence type="predicted"/>
<keyword evidence="1" id="KW-0472">Membrane</keyword>